<dbReference type="Proteomes" id="UP000006757">
    <property type="component" value="Unassembled WGS sequence"/>
</dbReference>
<accession>K1WEH1</accession>
<evidence type="ECO:0000313" key="2">
    <source>
        <dbReference type="EMBL" id="EKD00014.1"/>
    </source>
</evidence>
<sequence length="619" mass="68646">MHLEQGLGTIFPYLSQIIAEARLSSGTCKLSDSYSWPFDLLNSDRALWWVINRLREASTLEGLPAHASSANFPSRSSAVPTHESERASTHFGPFNDIGISLALQSCDMPPVNVARLTVVQRAKWLHYIHRRSGPLPLSDFPSLTHVVATMVEHYDFTDEIAMVVYGVFESCNINIVVHHDRIPSFTGAPSTHLHDVSSVRNGVTLEGINGTTVLFLACLVLQEAKAIQKLLDMEVTGPVILRDMANCGLGWVIQPRDAQDIISNWLERDEIPRDTTAPCPRLSLFLTAWVTRPGGPFDTPMPSGAPTVLYEHALDWCPQNILEPEGARDCSAEDSPEEAHAQVPRQRGLFFGCALGTAIALYLDCLDTQDRVRDCSPARDHRARDWVWDLIRDTFGYLPGSSSTLQALEAADAFLTEKMEQYPPDVLDNIKLLTNQAMERMERMQTRQASSSSSVGAATQKDLYRAMVFSLSGHRLRDVGANVLAWCPVPYLKEVSDRRLWLLGVQPAEPRQPAAPRSRNRGRLLRALDILIIGYLSLAAVIHVPFLIQSLASLRHNAKVVVPNVDVGLATMKTCVYVGTERFAEEGEIVTLLSGGAKDWCKVENIRRMILVSNPILQS</sequence>
<feature type="transmembrane region" description="Helical" evidence="1">
    <location>
        <begin position="527"/>
        <end position="548"/>
    </location>
</feature>
<dbReference type="EMBL" id="AMBO01000352">
    <property type="protein sequence ID" value="EKD00014.1"/>
    <property type="molecule type" value="Genomic_DNA"/>
</dbReference>
<proteinExistence type="predicted"/>
<dbReference type="AlphaFoldDB" id="K1WEH1"/>
<dbReference type="HOGENOM" id="CLU_027594_0_0_1"/>
<evidence type="ECO:0000313" key="3">
    <source>
        <dbReference type="Proteomes" id="UP000006757"/>
    </source>
</evidence>
<keyword evidence="3" id="KW-1185">Reference proteome</keyword>
<keyword evidence="1" id="KW-0472">Membrane</keyword>
<protein>
    <submittedName>
        <fullName evidence="2">Uncharacterized protein</fullName>
    </submittedName>
</protein>
<name>K1WEH1_TRIAC</name>
<reference evidence="2 3" key="1">
    <citation type="journal article" date="2012" name="Eukaryot. Cell">
        <title>Genome sequence of the Trichosporon asahii environmental strain CBS 8904.</title>
        <authorList>
            <person name="Yang R.Y."/>
            <person name="Li H.T."/>
            <person name="Zhu H."/>
            <person name="Zhou G.P."/>
            <person name="Wang M."/>
            <person name="Wang L."/>
        </authorList>
    </citation>
    <scope>NUCLEOTIDE SEQUENCE [LARGE SCALE GENOMIC DNA]</scope>
    <source>
        <strain evidence="2 3">CBS 8904</strain>
    </source>
</reference>
<gene>
    <name evidence="2" type="ORF">A1Q2_05672</name>
</gene>
<organism evidence="2 3">
    <name type="scientific">Trichosporon asahii var. asahii (strain CBS 8904)</name>
    <name type="common">Yeast</name>
    <dbReference type="NCBI Taxonomy" id="1220162"/>
    <lineage>
        <taxon>Eukaryota</taxon>
        <taxon>Fungi</taxon>
        <taxon>Dikarya</taxon>
        <taxon>Basidiomycota</taxon>
        <taxon>Agaricomycotina</taxon>
        <taxon>Tremellomycetes</taxon>
        <taxon>Trichosporonales</taxon>
        <taxon>Trichosporonaceae</taxon>
        <taxon>Trichosporon</taxon>
    </lineage>
</organism>
<keyword evidence="1" id="KW-1133">Transmembrane helix</keyword>
<dbReference type="InParanoid" id="K1WEH1"/>
<evidence type="ECO:0000256" key="1">
    <source>
        <dbReference type="SAM" id="Phobius"/>
    </source>
</evidence>
<keyword evidence="1" id="KW-0812">Transmembrane</keyword>
<comment type="caution">
    <text evidence="2">The sequence shown here is derived from an EMBL/GenBank/DDBJ whole genome shotgun (WGS) entry which is preliminary data.</text>
</comment>